<feature type="domain" description="Tyr recombinase" evidence="4">
    <location>
        <begin position="87"/>
        <end position="271"/>
    </location>
</feature>
<proteinExistence type="predicted"/>
<evidence type="ECO:0000256" key="3">
    <source>
        <dbReference type="PROSITE-ProRule" id="PRU01248"/>
    </source>
</evidence>
<dbReference type="Proteomes" id="UP000232003">
    <property type="component" value="Chromosome"/>
</dbReference>
<dbReference type="GO" id="GO:0006310">
    <property type="term" value="P:DNA recombination"/>
    <property type="evidence" value="ECO:0007669"/>
    <property type="project" value="UniProtKB-KW"/>
</dbReference>
<organism evidence="6 7">
    <name type="scientific">Nostoc flagelliforme CCNUN1</name>
    <dbReference type="NCBI Taxonomy" id="2038116"/>
    <lineage>
        <taxon>Bacteria</taxon>
        <taxon>Bacillati</taxon>
        <taxon>Cyanobacteriota</taxon>
        <taxon>Cyanophyceae</taxon>
        <taxon>Nostocales</taxon>
        <taxon>Nostocaceae</taxon>
        <taxon>Nostoc</taxon>
    </lineage>
</organism>
<evidence type="ECO:0000313" key="6">
    <source>
        <dbReference type="EMBL" id="AUB42915.1"/>
    </source>
</evidence>
<dbReference type="InterPro" id="IPR011010">
    <property type="entry name" value="DNA_brk_join_enz"/>
</dbReference>
<dbReference type="GO" id="GO:0015074">
    <property type="term" value="P:DNA integration"/>
    <property type="evidence" value="ECO:0007669"/>
    <property type="project" value="InterPro"/>
</dbReference>
<keyword evidence="7" id="KW-1185">Reference proteome</keyword>
<keyword evidence="2" id="KW-0233">DNA recombination</keyword>
<dbReference type="SUPFAM" id="SSF56349">
    <property type="entry name" value="DNA breaking-rejoining enzymes"/>
    <property type="match status" value="1"/>
</dbReference>
<dbReference type="Gene3D" id="1.10.443.10">
    <property type="entry name" value="Intergrase catalytic core"/>
    <property type="match status" value="1"/>
</dbReference>
<dbReference type="InterPro" id="IPR013762">
    <property type="entry name" value="Integrase-like_cat_sf"/>
</dbReference>
<accession>A0A2K8T765</accession>
<dbReference type="InterPro" id="IPR002104">
    <property type="entry name" value="Integrase_catalytic"/>
</dbReference>
<evidence type="ECO:0000259" key="5">
    <source>
        <dbReference type="PROSITE" id="PS51900"/>
    </source>
</evidence>
<dbReference type="EMBL" id="CP024785">
    <property type="protein sequence ID" value="AUB42915.1"/>
    <property type="molecule type" value="Genomic_DNA"/>
</dbReference>
<dbReference type="KEGG" id="nfl:COO91_09066"/>
<gene>
    <name evidence="6" type="ORF">COO91_09066</name>
</gene>
<dbReference type="InterPro" id="IPR044068">
    <property type="entry name" value="CB"/>
</dbReference>
<evidence type="ECO:0000256" key="1">
    <source>
        <dbReference type="ARBA" id="ARBA00023125"/>
    </source>
</evidence>
<dbReference type="PROSITE" id="PS51898">
    <property type="entry name" value="TYR_RECOMBINASE"/>
    <property type="match status" value="1"/>
</dbReference>
<feature type="domain" description="Core-binding (CB)" evidence="5">
    <location>
        <begin position="1"/>
        <end position="65"/>
    </location>
</feature>
<sequence>MSDATAAQYLSDISKFRLFANNADDLTKVSALTYLEYSEYLHATYSPATVRRKLASLSSFCSFMVRLGYMKVNPMAAIKKPRVSANVSSKVLSQSQVFRLIDRCEDLRNRCLLKTLYSLGLRISECVGLKWHNFHVVNLNKVTVSIFGKGYKWREVIIPASVWNELLTLRQTQHHSNDNDFVFQSYSNRHRKQSGKQLDKDNASKVVKTCAVEAGLTDDVSAHWLRHCCASHSLANGAEISLVRDSLGHSNVAITNVYLTSNPDDCASLYIKV</sequence>
<keyword evidence="1 3" id="KW-0238">DNA-binding</keyword>
<evidence type="ECO:0000313" key="7">
    <source>
        <dbReference type="Proteomes" id="UP000232003"/>
    </source>
</evidence>
<dbReference type="GO" id="GO:0003677">
    <property type="term" value="F:DNA binding"/>
    <property type="evidence" value="ECO:0007669"/>
    <property type="project" value="UniProtKB-UniRule"/>
</dbReference>
<dbReference type="AlphaFoldDB" id="A0A2K8T765"/>
<protein>
    <submittedName>
        <fullName evidence="6">XerD, integrase/recombinase XerD</fullName>
    </submittedName>
</protein>
<evidence type="ECO:0000256" key="2">
    <source>
        <dbReference type="ARBA" id="ARBA00023172"/>
    </source>
</evidence>
<dbReference type="PANTHER" id="PTHR30349:SF81">
    <property type="entry name" value="TYROSINE RECOMBINASE XERC"/>
    <property type="match status" value="1"/>
</dbReference>
<dbReference type="Gene3D" id="1.10.150.130">
    <property type="match status" value="1"/>
</dbReference>
<dbReference type="InterPro" id="IPR050090">
    <property type="entry name" value="Tyrosine_recombinase_XerCD"/>
</dbReference>
<dbReference type="PROSITE" id="PS51900">
    <property type="entry name" value="CB"/>
    <property type="match status" value="1"/>
</dbReference>
<dbReference type="Pfam" id="PF00589">
    <property type="entry name" value="Phage_integrase"/>
    <property type="match status" value="1"/>
</dbReference>
<reference evidence="6 7" key="1">
    <citation type="submission" date="2017-11" db="EMBL/GenBank/DDBJ databases">
        <title>Complete genome of a free-living desiccation-tolerant cyanobacterium and its photosynthetic adaptation to extreme terrestrial habitat.</title>
        <authorList>
            <person name="Shang J."/>
        </authorList>
    </citation>
    <scope>NUCLEOTIDE SEQUENCE [LARGE SCALE GENOMIC DNA]</scope>
    <source>
        <strain evidence="6 7">CCNUN1</strain>
    </source>
</reference>
<evidence type="ECO:0000259" key="4">
    <source>
        <dbReference type="PROSITE" id="PS51898"/>
    </source>
</evidence>
<dbReference type="PANTHER" id="PTHR30349">
    <property type="entry name" value="PHAGE INTEGRASE-RELATED"/>
    <property type="match status" value="1"/>
</dbReference>
<name>A0A2K8T765_9NOSO</name>
<dbReference type="InterPro" id="IPR010998">
    <property type="entry name" value="Integrase_recombinase_N"/>
</dbReference>